<dbReference type="AlphaFoldDB" id="A0A7X3S8X6"/>
<evidence type="ECO:0000313" key="3">
    <source>
        <dbReference type="EMBL" id="MXN66272.1"/>
    </source>
</evidence>
<name>A0A7X3S8X6_9HYPH</name>
<comment type="caution">
    <text evidence="3">The sequence shown here is derived from an EMBL/GenBank/DDBJ whole genome shotgun (WGS) entry which is preliminary data.</text>
</comment>
<keyword evidence="1" id="KW-0472">Membrane</keyword>
<keyword evidence="1" id="KW-1133">Transmembrane helix</keyword>
<evidence type="ECO:0000256" key="1">
    <source>
        <dbReference type="SAM" id="Phobius"/>
    </source>
</evidence>
<evidence type="ECO:0000256" key="2">
    <source>
        <dbReference type="SAM" id="SignalP"/>
    </source>
</evidence>
<reference evidence="3 4" key="1">
    <citation type="submission" date="2019-12" db="EMBL/GenBank/DDBJ databases">
        <authorList>
            <person name="Li M."/>
        </authorList>
    </citation>
    <scope>NUCLEOTIDE SEQUENCE [LARGE SCALE GENOMIC DNA]</scope>
    <source>
        <strain evidence="3 4">GBMRC 2046</strain>
    </source>
</reference>
<feature type="signal peptide" evidence="2">
    <location>
        <begin position="1"/>
        <end position="27"/>
    </location>
</feature>
<accession>A0A7X3S8X6</accession>
<dbReference type="Proteomes" id="UP000433101">
    <property type="component" value="Unassembled WGS sequence"/>
</dbReference>
<organism evidence="3 4">
    <name type="scientific">Stappia sediminis</name>
    <dbReference type="NCBI Taxonomy" id="2692190"/>
    <lineage>
        <taxon>Bacteria</taxon>
        <taxon>Pseudomonadati</taxon>
        <taxon>Pseudomonadota</taxon>
        <taxon>Alphaproteobacteria</taxon>
        <taxon>Hyphomicrobiales</taxon>
        <taxon>Stappiaceae</taxon>
        <taxon>Stappia</taxon>
    </lineage>
</organism>
<proteinExistence type="predicted"/>
<feature type="transmembrane region" description="Helical" evidence="1">
    <location>
        <begin position="37"/>
        <end position="56"/>
    </location>
</feature>
<keyword evidence="2" id="KW-0732">Signal</keyword>
<keyword evidence="4" id="KW-1185">Reference proteome</keyword>
<feature type="chain" id="PRO_5031256463" evidence="2">
    <location>
        <begin position="28"/>
        <end position="112"/>
    </location>
</feature>
<dbReference type="EMBL" id="WUMV01000007">
    <property type="protein sequence ID" value="MXN66272.1"/>
    <property type="molecule type" value="Genomic_DNA"/>
</dbReference>
<evidence type="ECO:0000313" key="4">
    <source>
        <dbReference type="Proteomes" id="UP000433101"/>
    </source>
</evidence>
<keyword evidence="1" id="KW-0812">Transmembrane</keyword>
<gene>
    <name evidence="3" type="ORF">GR183_15260</name>
</gene>
<sequence>MMKKFAATGLAVAITTVAALSTGASEAQAKKWYWSPGAAAAGGFVAGAVIGSALAAPRYAPPPAYVEPGPVYYGPPEPWTPAWYEYCSSKYRTFNPETGYYFYRPGRARFCQ</sequence>
<protein>
    <submittedName>
        <fullName evidence="3">BA14K family protein</fullName>
    </submittedName>
</protein>